<dbReference type="Gene3D" id="1.10.150.20">
    <property type="entry name" value="5' to 3' exonuclease, C-terminal subdomain"/>
    <property type="match status" value="1"/>
</dbReference>
<sequence length="125" mass="13917">AARAAMQQMGAGSVPTASLAKENEEIFIPQKKEPIVLPKSSPGLQLLQRLRDEAHRFALGYHQRIRKREAFASVLDTIPGIGPRRKRALLRQFGSVKAIREAPIEELATARGMTRSLAKKIKEHL</sequence>
<evidence type="ECO:0000313" key="2">
    <source>
        <dbReference type="EMBL" id="GAH79974.1"/>
    </source>
</evidence>
<proteinExistence type="predicted"/>
<evidence type="ECO:0000259" key="1">
    <source>
        <dbReference type="Pfam" id="PF08459"/>
    </source>
</evidence>
<dbReference type="EMBL" id="BARU01038016">
    <property type="protein sequence ID" value="GAH79974.1"/>
    <property type="molecule type" value="Genomic_DNA"/>
</dbReference>
<dbReference type="InterPro" id="IPR038476">
    <property type="entry name" value="UvrC_RNase_H_dom_sf"/>
</dbReference>
<dbReference type="PANTHER" id="PTHR30562">
    <property type="entry name" value="UVRC/OXIDOREDUCTASE"/>
    <property type="match status" value="1"/>
</dbReference>
<dbReference type="GO" id="GO:0006974">
    <property type="term" value="P:DNA damage response"/>
    <property type="evidence" value="ECO:0007669"/>
    <property type="project" value="TreeGrafter"/>
</dbReference>
<comment type="caution">
    <text evidence="2">The sequence shown here is derived from an EMBL/GenBank/DDBJ whole genome shotgun (WGS) entry which is preliminary data.</text>
</comment>
<feature type="non-terminal residue" evidence="2">
    <location>
        <position position="1"/>
    </location>
</feature>
<dbReference type="InterPro" id="IPR010994">
    <property type="entry name" value="RuvA_2-like"/>
</dbReference>
<name>X1JNZ1_9ZZZZ</name>
<gene>
    <name evidence="2" type="ORF">S03H2_59143</name>
</gene>
<feature type="domain" description="UvrC family homology region profile" evidence="1">
    <location>
        <begin position="1"/>
        <end position="58"/>
    </location>
</feature>
<dbReference type="AlphaFoldDB" id="X1JNZ1"/>
<dbReference type="GO" id="GO:0009380">
    <property type="term" value="C:excinuclease repair complex"/>
    <property type="evidence" value="ECO:0007669"/>
    <property type="project" value="TreeGrafter"/>
</dbReference>
<dbReference type="Pfam" id="PF08459">
    <property type="entry name" value="UvrC_RNaseH_dom"/>
    <property type="match status" value="1"/>
</dbReference>
<dbReference type="SUPFAM" id="SSF47781">
    <property type="entry name" value="RuvA domain 2-like"/>
    <property type="match status" value="1"/>
</dbReference>
<organism evidence="2">
    <name type="scientific">marine sediment metagenome</name>
    <dbReference type="NCBI Taxonomy" id="412755"/>
    <lineage>
        <taxon>unclassified sequences</taxon>
        <taxon>metagenomes</taxon>
        <taxon>ecological metagenomes</taxon>
    </lineage>
</organism>
<dbReference type="Pfam" id="PF14520">
    <property type="entry name" value="HHH_5"/>
    <property type="match status" value="1"/>
</dbReference>
<dbReference type="GO" id="GO:0009381">
    <property type="term" value="F:excinuclease ABC activity"/>
    <property type="evidence" value="ECO:0007669"/>
    <property type="project" value="InterPro"/>
</dbReference>
<dbReference type="PANTHER" id="PTHR30562:SF1">
    <property type="entry name" value="UVRABC SYSTEM PROTEIN C"/>
    <property type="match status" value="1"/>
</dbReference>
<accession>X1JNZ1</accession>
<reference evidence="2" key="1">
    <citation type="journal article" date="2014" name="Front. Microbiol.">
        <title>High frequency of phylogenetically diverse reductive dehalogenase-homologous genes in deep subseafloor sedimentary metagenomes.</title>
        <authorList>
            <person name="Kawai M."/>
            <person name="Futagami T."/>
            <person name="Toyoda A."/>
            <person name="Takaki Y."/>
            <person name="Nishi S."/>
            <person name="Hori S."/>
            <person name="Arai W."/>
            <person name="Tsubouchi T."/>
            <person name="Morono Y."/>
            <person name="Uchiyama I."/>
            <person name="Ito T."/>
            <person name="Fujiyama A."/>
            <person name="Inagaki F."/>
            <person name="Takami H."/>
        </authorList>
    </citation>
    <scope>NUCLEOTIDE SEQUENCE</scope>
    <source>
        <strain evidence="2">Expedition CK06-06</strain>
    </source>
</reference>
<dbReference type="Gene3D" id="3.30.420.340">
    <property type="entry name" value="UvrC, RNAse H endonuclease domain"/>
    <property type="match status" value="1"/>
</dbReference>
<dbReference type="InterPro" id="IPR001162">
    <property type="entry name" value="UvrC_RNase_H_dom"/>
</dbReference>
<dbReference type="InterPro" id="IPR050066">
    <property type="entry name" value="UvrABC_protein_C"/>
</dbReference>
<protein>
    <recommendedName>
        <fullName evidence="1">UvrC family homology region profile domain-containing protein</fullName>
    </recommendedName>
</protein>